<comment type="caution">
    <text evidence="5">The sequence shown here is derived from an EMBL/GenBank/DDBJ whole genome shotgun (WGS) entry which is preliminary data.</text>
</comment>
<organism evidence="5 6">
    <name type="scientific">Megasphaera hominis</name>
    <dbReference type="NCBI Taxonomy" id="159836"/>
    <lineage>
        <taxon>Bacteria</taxon>
        <taxon>Bacillati</taxon>
        <taxon>Bacillota</taxon>
        <taxon>Negativicutes</taxon>
        <taxon>Veillonellales</taxon>
        <taxon>Veillonellaceae</taxon>
        <taxon>Megasphaera</taxon>
    </lineage>
</organism>
<dbReference type="SUPFAM" id="SSF47413">
    <property type="entry name" value="lambda repressor-like DNA-binding domains"/>
    <property type="match status" value="1"/>
</dbReference>
<dbReference type="PANTHER" id="PTHR30146">
    <property type="entry name" value="LACI-RELATED TRANSCRIPTIONAL REPRESSOR"/>
    <property type="match status" value="1"/>
</dbReference>
<keyword evidence="3" id="KW-0804">Transcription</keyword>
<dbReference type="GO" id="GO:0003677">
    <property type="term" value="F:DNA binding"/>
    <property type="evidence" value="ECO:0007669"/>
    <property type="project" value="UniProtKB-KW"/>
</dbReference>
<dbReference type="Gene3D" id="1.10.260.40">
    <property type="entry name" value="lambda repressor-like DNA-binding domains"/>
    <property type="match status" value="1"/>
</dbReference>
<reference evidence="5 6" key="1">
    <citation type="submission" date="2020-08" db="EMBL/GenBank/DDBJ databases">
        <authorList>
            <person name="Liu C."/>
            <person name="Sun Q."/>
        </authorList>
    </citation>
    <scope>NUCLEOTIDE SEQUENCE [LARGE SCALE GENOMIC DNA]</scope>
    <source>
        <strain evidence="5 6">NSJ-59</strain>
    </source>
</reference>
<evidence type="ECO:0000259" key="4">
    <source>
        <dbReference type="PROSITE" id="PS50932"/>
    </source>
</evidence>
<dbReference type="SMART" id="SM00354">
    <property type="entry name" value="HTH_LACI"/>
    <property type="match status" value="1"/>
</dbReference>
<evidence type="ECO:0000313" key="6">
    <source>
        <dbReference type="Proteomes" id="UP000606870"/>
    </source>
</evidence>
<evidence type="ECO:0000313" key="5">
    <source>
        <dbReference type="EMBL" id="MBC3537187.1"/>
    </source>
</evidence>
<dbReference type="PROSITE" id="PS00356">
    <property type="entry name" value="HTH_LACI_1"/>
    <property type="match status" value="1"/>
</dbReference>
<keyword evidence="6" id="KW-1185">Reference proteome</keyword>
<dbReference type="Pfam" id="PF13377">
    <property type="entry name" value="Peripla_BP_3"/>
    <property type="match status" value="1"/>
</dbReference>
<dbReference type="Proteomes" id="UP000606870">
    <property type="component" value="Unassembled WGS sequence"/>
</dbReference>
<dbReference type="InterPro" id="IPR000843">
    <property type="entry name" value="HTH_LacI"/>
</dbReference>
<dbReference type="EMBL" id="JACOGK010000021">
    <property type="protein sequence ID" value="MBC3537187.1"/>
    <property type="molecule type" value="Genomic_DNA"/>
</dbReference>
<dbReference type="InterPro" id="IPR046335">
    <property type="entry name" value="LacI/GalR-like_sensor"/>
</dbReference>
<dbReference type="PROSITE" id="PS50932">
    <property type="entry name" value="HTH_LACI_2"/>
    <property type="match status" value="1"/>
</dbReference>
<sequence>MSTIKDIAKEAGVSIATVSIVLNGKGKERKISEETQTRIYTIAQQLNYVPNQSAKKLRVAQEDSYAIAFYWATDFRINYLARITLGIQEGIMKQNKNIRLTVMPYKVDQLEKLMKSTQNEFFNGIIIANMSDKDMEFLNTDFVPPCPIVLFNRESPKFSSVTMDNYKVGQSVARHFLDKGLFDAGVLTHDTTFPIMRQWMQGFLDTYRDAGHAIGEENIFLCQTSSASAFEVCKRIHAERRMPRAMFCESDVLAHGMLFACHELGIAIPDAVEVFTVGINMPEINDYTVPSLSRIDIPMGEIGEDCLHLVVDLIEKKQPMPTVEYLEGKKIIGQSSPLG</sequence>
<evidence type="ECO:0000256" key="2">
    <source>
        <dbReference type="ARBA" id="ARBA00023125"/>
    </source>
</evidence>
<dbReference type="PANTHER" id="PTHR30146:SF109">
    <property type="entry name" value="HTH-TYPE TRANSCRIPTIONAL REGULATOR GALS"/>
    <property type="match status" value="1"/>
</dbReference>
<protein>
    <submittedName>
        <fullName evidence="5">LacI family DNA-binding transcriptional regulator</fullName>
    </submittedName>
</protein>
<dbReference type="RefSeq" id="WP_186503407.1">
    <property type="nucleotide sequence ID" value="NZ_JACOGK010000021.1"/>
</dbReference>
<name>A0ABR6VKA9_9FIRM</name>
<keyword evidence="1" id="KW-0805">Transcription regulation</keyword>
<gene>
    <name evidence="5" type="ORF">H8J70_07975</name>
</gene>
<dbReference type="PRINTS" id="PR00036">
    <property type="entry name" value="HTHLACI"/>
</dbReference>
<evidence type="ECO:0000256" key="3">
    <source>
        <dbReference type="ARBA" id="ARBA00023163"/>
    </source>
</evidence>
<dbReference type="InterPro" id="IPR028082">
    <property type="entry name" value="Peripla_BP_I"/>
</dbReference>
<evidence type="ECO:0000256" key="1">
    <source>
        <dbReference type="ARBA" id="ARBA00023015"/>
    </source>
</evidence>
<dbReference type="Gene3D" id="3.40.50.2300">
    <property type="match status" value="2"/>
</dbReference>
<dbReference type="InterPro" id="IPR010982">
    <property type="entry name" value="Lambda_DNA-bd_dom_sf"/>
</dbReference>
<proteinExistence type="predicted"/>
<accession>A0ABR6VKA9</accession>
<dbReference type="CDD" id="cd01392">
    <property type="entry name" value="HTH_LacI"/>
    <property type="match status" value="1"/>
</dbReference>
<feature type="domain" description="HTH lacI-type" evidence="4">
    <location>
        <begin position="2"/>
        <end position="59"/>
    </location>
</feature>
<dbReference type="SUPFAM" id="SSF53822">
    <property type="entry name" value="Periplasmic binding protein-like I"/>
    <property type="match status" value="1"/>
</dbReference>
<keyword evidence="2 5" id="KW-0238">DNA-binding</keyword>
<dbReference type="Pfam" id="PF00356">
    <property type="entry name" value="LacI"/>
    <property type="match status" value="1"/>
</dbReference>